<gene>
    <name evidence="2" type="ORF">QYM36_011375</name>
</gene>
<organism evidence="2 3">
    <name type="scientific">Artemia franciscana</name>
    <name type="common">Brine shrimp</name>
    <name type="synonym">Artemia sanfranciscana</name>
    <dbReference type="NCBI Taxonomy" id="6661"/>
    <lineage>
        <taxon>Eukaryota</taxon>
        <taxon>Metazoa</taxon>
        <taxon>Ecdysozoa</taxon>
        <taxon>Arthropoda</taxon>
        <taxon>Crustacea</taxon>
        <taxon>Branchiopoda</taxon>
        <taxon>Anostraca</taxon>
        <taxon>Artemiidae</taxon>
        <taxon>Artemia</taxon>
    </lineage>
</organism>
<evidence type="ECO:0000313" key="3">
    <source>
        <dbReference type="Proteomes" id="UP001187531"/>
    </source>
</evidence>
<comment type="caution">
    <text evidence="2">The sequence shown here is derived from an EMBL/GenBank/DDBJ whole genome shotgun (WGS) entry which is preliminary data.</text>
</comment>
<feature type="compositionally biased region" description="Polar residues" evidence="1">
    <location>
        <begin position="22"/>
        <end position="40"/>
    </location>
</feature>
<accession>A0AA88HXA4</accession>
<dbReference type="Proteomes" id="UP001187531">
    <property type="component" value="Unassembled WGS sequence"/>
</dbReference>
<keyword evidence="3" id="KW-1185">Reference proteome</keyword>
<dbReference type="EMBL" id="JAVRJZ010000015">
    <property type="protein sequence ID" value="KAK2712667.1"/>
    <property type="molecule type" value="Genomic_DNA"/>
</dbReference>
<proteinExistence type="predicted"/>
<feature type="region of interest" description="Disordered" evidence="1">
    <location>
        <begin position="22"/>
        <end position="50"/>
    </location>
</feature>
<sequence>MWFSIVVTLVTGAPTEQTLTRVQDVNSSTVHDKQQISQKPPESISYGGQKRDPFEKKATVEEDLHSGETLFVYTDVLYEHPTYLYSDPYSSPYWG</sequence>
<evidence type="ECO:0000313" key="2">
    <source>
        <dbReference type="EMBL" id="KAK2712667.1"/>
    </source>
</evidence>
<dbReference type="AlphaFoldDB" id="A0AA88HXA4"/>
<name>A0AA88HXA4_ARTSF</name>
<reference evidence="2" key="1">
    <citation type="submission" date="2023-07" db="EMBL/GenBank/DDBJ databases">
        <title>Chromosome-level genome assembly of Artemia franciscana.</title>
        <authorList>
            <person name="Jo E."/>
        </authorList>
    </citation>
    <scope>NUCLEOTIDE SEQUENCE</scope>
    <source>
        <tissue evidence="2">Whole body</tissue>
    </source>
</reference>
<evidence type="ECO:0000256" key="1">
    <source>
        <dbReference type="SAM" id="MobiDB-lite"/>
    </source>
</evidence>
<protein>
    <submittedName>
        <fullName evidence="2">Uncharacterized protein</fullName>
    </submittedName>
</protein>